<sequence length="562" mass="62518">MAEREVIILDSDSDEDDDLRRAIQLSLQDQSTMNDSAAGTCHETRNPEPDNNSKFGGILLNRKEMEEARLSRVGKRRRNSNESSTGEPAMKRPTPQPLERAASSRYPQGIVRRTWTKGYPKSSDDITIEEIFQKETLQLALLSSFQWDEEWLLSKLNISKTRILLLAFAANDEQKQTMRENAPPNIRFCFPPMRGPGSMHSKLQLLKFPKYLRIVIPTGNLVPYDWGETGVMENMVFLIDLPRLEREGGSEMTSFGENVTNFLTASGVDDAMVKSLSNYDFSATKDLGFVCSIPGGHTGDTLRRVGYCGLGETVRGLGLATDTPVEVDLACASLGSINGDLINAIYNACQGKPSPPALLARSSGFCSLTDAHLPGDDGMQEYIARAGRKLKNKEMRPAERLRDRFRIYFPTDQTVSKSKGGRQSAGTICVQAKWWRSPSFPKELVRDCVNSRDGLLMHSKIIFVRRPAETWRIGEKSCTGWAYVGSANLSESAWGRVVKDRETGDAKMSCRNWECGVIVPVHGNPGTGGDFSMFSGVVPVPMKIPGHPYEKTDEPWFFLGDH</sequence>
<gene>
    <name evidence="6" type="ORF">A9K55_003205</name>
</gene>
<feature type="region of interest" description="Disordered" evidence="4">
    <location>
        <begin position="69"/>
        <end position="107"/>
    </location>
</feature>
<evidence type="ECO:0000256" key="2">
    <source>
        <dbReference type="PIRSR" id="PIRSR610347-2"/>
    </source>
</evidence>
<feature type="region of interest" description="Disordered" evidence="4">
    <location>
        <begin position="26"/>
        <end position="56"/>
    </location>
</feature>
<proteinExistence type="predicted"/>
<dbReference type="PANTHER" id="PTHR12415">
    <property type="entry name" value="TYROSYL-DNA PHOSPHODIESTERASE 1"/>
    <property type="match status" value="1"/>
</dbReference>
<feature type="active site" description="Proton donor/acceptor" evidence="1">
    <location>
        <position position="458"/>
    </location>
</feature>
<feature type="compositionally biased region" description="Polar residues" evidence="4">
    <location>
        <begin position="26"/>
        <end position="37"/>
    </location>
</feature>
<dbReference type="EMBL" id="CP023322">
    <property type="protein sequence ID" value="ATY58589.1"/>
    <property type="molecule type" value="Genomic_DNA"/>
</dbReference>
<dbReference type="AlphaFoldDB" id="A0A2H4S676"/>
<dbReference type="GO" id="GO:0003697">
    <property type="term" value="F:single-stranded DNA binding"/>
    <property type="evidence" value="ECO:0007669"/>
    <property type="project" value="TreeGrafter"/>
</dbReference>
<dbReference type="PROSITE" id="PS50035">
    <property type="entry name" value="PLD"/>
    <property type="match status" value="1"/>
</dbReference>
<evidence type="ECO:0000256" key="3">
    <source>
        <dbReference type="PIRSR" id="PIRSR610347-3"/>
    </source>
</evidence>
<dbReference type="OrthoDB" id="47785at2759"/>
<evidence type="ECO:0000313" key="7">
    <source>
        <dbReference type="Proteomes" id="UP000323067"/>
    </source>
</evidence>
<dbReference type="CDD" id="cd09122">
    <property type="entry name" value="PLDc_Tdp1_1"/>
    <property type="match status" value="1"/>
</dbReference>
<dbReference type="InterPro" id="IPR003903">
    <property type="entry name" value="UIM_dom"/>
</dbReference>
<evidence type="ECO:0000256" key="4">
    <source>
        <dbReference type="SAM" id="MobiDB-lite"/>
    </source>
</evidence>
<dbReference type="PANTHER" id="PTHR12415:SF4">
    <property type="entry name" value="TYROSYL-DNA PHOSPHODIESTERASE DOMAIN-CONTAINING PROTEIN"/>
    <property type="match status" value="1"/>
</dbReference>
<dbReference type="Gene3D" id="6.10.140.100">
    <property type="match status" value="1"/>
</dbReference>
<dbReference type="InterPro" id="IPR010347">
    <property type="entry name" value="Tdp1"/>
</dbReference>
<dbReference type="InterPro" id="IPR001736">
    <property type="entry name" value="PLipase_D/transphosphatidylase"/>
</dbReference>
<dbReference type="Pfam" id="PF02809">
    <property type="entry name" value="UIM"/>
    <property type="match status" value="1"/>
</dbReference>
<dbReference type="PROSITE" id="PS50330">
    <property type="entry name" value="UIM"/>
    <property type="match status" value="1"/>
</dbReference>
<dbReference type="GO" id="GO:0017005">
    <property type="term" value="F:3'-tyrosyl-DNA phosphodiesterase activity"/>
    <property type="evidence" value="ECO:0007669"/>
    <property type="project" value="TreeGrafter"/>
</dbReference>
<evidence type="ECO:0000259" key="5">
    <source>
        <dbReference type="PROSITE" id="PS50035"/>
    </source>
</evidence>
<name>A0A2H4S676_CORMI</name>
<dbReference type="Gene3D" id="3.30.870.10">
    <property type="entry name" value="Endonuclease Chain A"/>
    <property type="match status" value="2"/>
</dbReference>
<feature type="active site" description="Nucleophile" evidence="1">
    <location>
        <position position="200"/>
    </location>
</feature>
<organism evidence="6 7">
    <name type="scientific">Cordyceps militaris</name>
    <name type="common">Caterpillar fungus</name>
    <name type="synonym">Clavaria militaris</name>
    <dbReference type="NCBI Taxonomy" id="73501"/>
    <lineage>
        <taxon>Eukaryota</taxon>
        <taxon>Fungi</taxon>
        <taxon>Dikarya</taxon>
        <taxon>Ascomycota</taxon>
        <taxon>Pezizomycotina</taxon>
        <taxon>Sordariomycetes</taxon>
        <taxon>Hypocreomycetidae</taxon>
        <taxon>Hypocreales</taxon>
        <taxon>Cordycipitaceae</taxon>
        <taxon>Cordyceps</taxon>
    </lineage>
</organism>
<feature type="binding site" evidence="2">
    <location>
        <position position="202"/>
    </location>
    <ligand>
        <name>substrate</name>
    </ligand>
</feature>
<dbReference type="SUPFAM" id="SSF56024">
    <property type="entry name" value="Phospholipase D/nuclease"/>
    <property type="match status" value="2"/>
</dbReference>
<reference evidence="6 7" key="1">
    <citation type="journal article" date="2017" name="BMC Genomics">
        <title>Chromosome level assembly and secondary metabolite potential of the parasitic fungus Cordyceps militaris.</title>
        <authorList>
            <person name="Kramer G.J."/>
            <person name="Nodwell J.R."/>
        </authorList>
    </citation>
    <scope>NUCLEOTIDE SEQUENCE [LARGE SCALE GENOMIC DNA]</scope>
    <source>
        <strain evidence="6 7">ATCC 34164</strain>
    </source>
</reference>
<accession>A0A2H4S676</accession>
<dbReference type="Proteomes" id="UP000323067">
    <property type="component" value="Chromosome iv"/>
</dbReference>
<dbReference type="VEuPathDB" id="FungiDB:A9K55_003205"/>
<dbReference type="GO" id="GO:0003690">
    <property type="term" value="F:double-stranded DNA binding"/>
    <property type="evidence" value="ECO:0007669"/>
    <property type="project" value="TreeGrafter"/>
</dbReference>
<evidence type="ECO:0000256" key="1">
    <source>
        <dbReference type="PIRSR" id="PIRSR610347-1"/>
    </source>
</evidence>
<dbReference type="GO" id="GO:0005634">
    <property type="term" value="C:nucleus"/>
    <property type="evidence" value="ECO:0007669"/>
    <property type="project" value="InterPro"/>
</dbReference>
<dbReference type="VEuPathDB" id="FungiDB:CCM_05833"/>
<feature type="binding site" evidence="2">
    <location>
        <position position="460"/>
    </location>
    <ligand>
        <name>substrate</name>
    </ligand>
</feature>
<protein>
    <submittedName>
        <fullName evidence="6">Ubiquitin interaction domain-containing</fullName>
    </submittedName>
</protein>
<feature type="domain" description="PLD phosphodiesterase" evidence="5">
    <location>
        <begin position="453"/>
        <end position="493"/>
    </location>
</feature>
<feature type="site" description="Interaction with DNA" evidence="3">
    <location>
        <position position="490"/>
    </location>
</feature>
<dbReference type="Pfam" id="PF06087">
    <property type="entry name" value="Tyr-DNA_phospho"/>
    <property type="match status" value="1"/>
</dbReference>
<dbReference type="GO" id="GO:0006281">
    <property type="term" value="P:DNA repair"/>
    <property type="evidence" value="ECO:0007669"/>
    <property type="project" value="InterPro"/>
</dbReference>
<evidence type="ECO:0000313" key="6">
    <source>
        <dbReference type="EMBL" id="ATY58589.1"/>
    </source>
</evidence>